<gene>
    <name evidence="1" type="ORF">P6N53_06605</name>
</gene>
<protein>
    <submittedName>
        <fullName evidence="1">Uncharacterized protein</fullName>
    </submittedName>
</protein>
<evidence type="ECO:0000313" key="1">
    <source>
        <dbReference type="EMBL" id="MDO7786890.1"/>
    </source>
</evidence>
<keyword evidence="2" id="KW-1185">Reference proteome</keyword>
<dbReference type="EMBL" id="JARPTC010000008">
    <property type="protein sequence ID" value="MDO7786890.1"/>
    <property type="molecule type" value="Genomic_DNA"/>
</dbReference>
<sequence length="87" mass="9911">MSFYHKALTGFPSEQESLLNNKLERIEVLKLKLVKEGYQPSESEYFIKSALGTAKVSEMSMEQLDIAIEALEKQILIAQKCKQLFKG</sequence>
<dbReference type="AlphaFoldDB" id="A0AAW7ZBH6"/>
<evidence type="ECO:0000313" key="2">
    <source>
        <dbReference type="Proteomes" id="UP001172911"/>
    </source>
</evidence>
<reference evidence="1" key="2">
    <citation type="submission" date="2023-03" db="EMBL/GenBank/DDBJ databases">
        <authorList>
            <person name="Zhang Z."/>
        </authorList>
    </citation>
    <scope>NUCLEOTIDE SEQUENCE</scope>
    <source>
        <strain evidence="1">DSA</strain>
    </source>
</reference>
<organism evidence="1 2">
    <name type="scientific">Desulforamulus aquiferis</name>
    <dbReference type="NCBI Taxonomy" id="1397668"/>
    <lineage>
        <taxon>Bacteria</taxon>
        <taxon>Bacillati</taxon>
        <taxon>Bacillota</taxon>
        <taxon>Clostridia</taxon>
        <taxon>Eubacteriales</taxon>
        <taxon>Peptococcaceae</taxon>
        <taxon>Desulforamulus</taxon>
    </lineage>
</organism>
<dbReference type="RefSeq" id="WP_304542002.1">
    <property type="nucleotide sequence ID" value="NZ_JARPTC010000008.1"/>
</dbReference>
<name>A0AAW7ZBH6_9FIRM</name>
<accession>A0AAW7ZBH6</accession>
<comment type="caution">
    <text evidence="1">The sequence shown here is derived from an EMBL/GenBank/DDBJ whole genome shotgun (WGS) entry which is preliminary data.</text>
</comment>
<reference evidence="1" key="1">
    <citation type="journal article" date="2023" name="J. Hazard. Mater.">
        <title>Anaerobic biodegradation of pyrene and benzo[a]pyrene by a new sulfate-reducing Desulforamulus aquiferis strain DSA.</title>
        <authorList>
            <person name="Zhang Z."/>
            <person name="Sun J."/>
            <person name="Gong X."/>
            <person name="Wang C."/>
            <person name="Wang H."/>
        </authorList>
    </citation>
    <scope>NUCLEOTIDE SEQUENCE</scope>
    <source>
        <strain evidence="1">DSA</strain>
    </source>
</reference>
<dbReference type="Proteomes" id="UP001172911">
    <property type="component" value="Unassembled WGS sequence"/>
</dbReference>
<proteinExistence type="predicted"/>